<dbReference type="OrthoDB" id="5839404at2759"/>
<organism evidence="6 7">
    <name type="scientific">Callosobruchus maculatus</name>
    <name type="common">Southern cowpea weevil</name>
    <name type="synonym">Pulse bruchid</name>
    <dbReference type="NCBI Taxonomy" id="64391"/>
    <lineage>
        <taxon>Eukaryota</taxon>
        <taxon>Metazoa</taxon>
        <taxon>Ecdysozoa</taxon>
        <taxon>Arthropoda</taxon>
        <taxon>Hexapoda</taxon>
        <taxon>Insecta</taxon>
        <taxon>Pterygota</taxon>
        <taxon>Neoptera</taxon>
        <taxon>Endopterygota</taxon>
        <taxon>Coleoptera</taxon>
        <taxon>Polyphaga</taxon>
        <taxon>Cucujiformia</taxon>
        <taxon>Chrysomeloidea</taxon>
        <taxon>Chrysomelidae</taxon>
        <taxon>Bruchinae</taxon>
        <taxon>Bruchini</taxon>
        <taxon>Callosobruchus</taxon>
    </lineage>
</organism>
<feature type="region of interest" description="Disordered" evidence="4">
    <location>
        <begin position="169"/>
        <end position="197"/>
    </location>
</feature>
<dbReference type="InterPro" id="IPR051591">
    <property type="entry name" value="UPF0224_FAM112_RNA_Proc"/>
</dbReference>
<evidence type="ECO:0000256" key="3">
    <source>
        <dbReference type="ARBA" id="ARBA00022833"/>
    </source>
</evidence>
<feature type="domain" description="CHHC U11-48K-type" evidence="5">
    <location>
        <begin position="8"/>
        <end position="35"/>
    </location>
</feature>
<dbReference type="PROSITE" id="PS51800">
    <property type="entry name" value="ZF_CHHC_U11_48K"/>
    <property type="match status" value="2"/>
</dbReference>
<evidence type="ECO:0000256" key="2">
    <source>
        <dbReference type="ARBA" id="ARBA00022771"/>
    </source>
</evidence>
<dbReference type="PANTHER" id="PTHR21402:SF5">
    <property type="entry name" value="GAMETOCYTE SPECIFIC FACTOR 1"/>
    <property type="match status" value="1"/>
</dbReference>
<sequence length="218" mass="25209">MDEDAEELVTCPYNTCHRISKKRLPAHLYKCKKQHPNVNLAICDFNATHHVPEAELVYHHQHCPSRKKLESFIYLEEGNATNRYPVHNIGVETGENWDDSNVPTYDAEKYCMHHGVLRKLDVAPPSKKKEFQRQERERLKVVESPICDLVERSVPDENLEREKVARVAKPTTDKQVQEGTNETHISHEIDKPATKEDRSAVLKDLIKRGLKTPFTPKK</sequence>
<keyword evidence="2" id="KW-0863">Zinc-finger</keyword>
<evidence type="ECO:0000313" key="7">
    <source>
        <dbReference type="Proteomes" id="UP000410492"/>
    </source>
</evidence>
<dbReference type="SUPFAM" id="SSF57667">
    <property type="entry name" value="beta-beta-alpha zinc fingers"/>
    <property type="match status" value="1"/>
</dbReference>
<keyword evidence="3" id="KW-0862">Zinc</keyword>
<proteinExistence type="predicted"/>
<keyword evidence="7" id="KW-1185">Reference proteome</keyword>
<gene>
    <name evidence="6" type="ORF">CALMAC_LOCUS15267</name>
</gene>
<feature type="compositionally biased region" description="Basic and acidic residues" evidence="4">
    <location>
        <begin position="184"/>
        <end position="197"/>
    </location>
</feature>
<dbReference type="Pfam" id="PF05253">
    <property type="entry name" value="zf-U11-48K"/>
    <property type="match status" value="2"/>
</dbReference>
<keyword evidence="1" id="KW-0479">Metal-binding</keyword>
<dbReference type="InterPro" id="IPR036236">
    <property type="entry name" value="Znf_C2H2_sf"/>
</dbReference>
<evidence type="ECO:0000256" key="4">
    <source>
        <dbReference type="SAM" id="MobiDB-lite"/>
    </source>
</evidence>
<dbReference type="Proteomes" id="UP000410492">
    <property type="component" value="Unassembled WGS sequence"/>
</dbReference>
<dbReference type="InterPro" id="IPR022776">
    <property type="entry name" value="TRM13/UPF0224_CHHC_Znf_dom"/>
</dbReference>
<protein>
    <recommendedName>
        <fullName evidence="5">CHHC U11-48K-type domain-containing protein</fullName>
    </recommendedName>
</protein>
<evidence type="ECO:0000313" key="6">
    <source>
        <dbReference type="EMBL" id="VEN56357.1"/>
    </source>
</evidence>
<name>A0A653DAG4_CALMS</name>
<accession>A0A653DAG4</accession>
<dbReference type="GO" id="GO:0008270">
    <property type="term" value="F:zinc ion binding"/>
    <property type="evidence" value="ECO:0007669"/>
    <property type="project" value="UniProtKB-KW"/>
</dbReference>
<evidence type="ECO:0000256" key="1">
    <source>
        <dbReference type="ARBA" id="ARBA00022723"/>
    </source>
</evidence>
<evidence type="ECO:0000259" key="5">
    <source>
        <dbReference type="PROSITE" id="PS51800"/>
    </source>
</evidence>
<dbReference type="PANTHER" id="PTHR21402">
    <property type="entry name" value="GAMETOCYTE SPECIFIC FACTOR 1-RELATED"/>
    <property type="match status" value="1"/>
</dbReference>
<dbReference type="EMBL" id="CAACVG010010672">
    <property type="protein sequence ID" value="VEN56357.1"/>
    <property type="molecule type" value="Genomic_DNA"/>
</dbReference>
<dbReference type="AlphaFoldDB" id="A0A653DAG4"/>
<reference evidence="6 7" key="1">
    <citation type="submission" date="2019-01" db="EMBL/GenBank/DDBJ databases">
        <authorList>
            <person name="Sayadi A."/>
        </authorList>
    </citation>
    <scope>NUCLEOTIDE SEQUENCE [LARGE SCALE GENOMIC DNA]</scope>
</reference>
<feature type="domain" description="CHHC U11-48K-type" evidence="5">
    <location>
        <begin position="40"/>
        <end position="67"/>
    </location>
</feature>